<evidence type="ECO:0000256" key="1">
    <source>
        <dbReference type="SAM" id="MobiDB-lite"/>
    </source>
</evidence>
<feature type="compositionally biased region" description="Low complexity" evidence="1">
    <location>
        <begin position="86"/>
        <end position="101"/>
    </location>
</feature>
<feature type="compositionally biased region" description="Basic and acidic residues" evidence="1">
    <location>
        <begin position="70"/>
        <end position="84"/>
    </location>
</feature>
<keyword evidence="2" id="KW-0732">Signal</keyword>
<evidence type="ECO:0000256" key="2">
    <source>
        <dbReference type="SAM" id="SignalP"/>
    </source>
</evidence>
<protein>
    <recommendedName>
        <fullName evidence="5">Secreted protein</fullName>
    </recommendedName>
</protein>
<reference evidence="3 4" key="1">
    <citation type="submission" date="2019-07" db="EMBL/GenBank/DDBJ databases">
        <title>Venturia inaequalis Genome Resource.</title>
        <authorList>
            <person name="Lichtner F.J."/>
        </authorList>
    </citation>
    <scope>NUCLEOTIDE SEQUENCE [LARGE SCALE GENOMIC DNA]</scope>
    <source>
        <strain evidence="3 4">DMI_063113</strain>
    </source>
</reference>
<sequence length="101" mass="10245">MLFQNVAMALALAAVSMARVSQPQIRAAGAMCFDAGDCILTMATSMSWASCDRSGKNKYLLGILGSCVSSKDKDKDKDKGKGKDGTGATPATPAASAAPAA</sequence>
<evidence type="ECO:0000313" key="4">
    <source>
        <dbReference type="Proteomes" id="UP000490939"/>
    </source>
</evidence>
<feature type="signal peptide" evidence="2">
    <location>
        <begin position="1"/>
        <end position="18"/>
    </location>
</feature>
<evidence type="ECO:0000313" key="3">
    <source>
        <dbReference type="EMBL" id="KAE9972458.1"/>
    </source>
</evidence>
<proteinExistence type="predicted"/>
<feature type="region of interest" description="Disordered" evidence="1">
    <location>
        <begin position="68"/>
        <end position="101"/>
    </location>
</feature>
<dbReference type="AlphaFoldDB" id="A0A8H3YUJ1"/>
<dbReference type="Proteomes" id="UP000490939">
    <property type="component" value="Unassembled WGS sequence"/>
</dbReference>
<name>A0A8H3YUJ1_VENIN</name>
<comment type="caution">
    <text evidence="3">The sequence shown here is derived from an EMBL/GenBank/DDBJ whole genome shotgun (WGS) entry which is preliminary data.</text>
</comment>
<keyword evidence="4" id="KW-1185">Reference proteome</keyword>
<feature type="chain" id="PRO_5034030569" description="Secreted protein" evidence="2">
    <location>
        <begin position="19"/>
        <end position="101"/>
    </location>
</feature>
<gene>
    <name evidence="3" type="ORF">EG327_009501</name>
</gene>
<dbReference type="EMBL" id="WNWR01000632">
    <property type="protein sequence ID" value="KAE9972458.1"/>
    <property type="molecule type" value="Genomic_DNA"/>
</dbReference>
<evidence type="ECO:0008006" key="5">
    <source>
        <dbReference type="Google" id="ProtNLM"/>
    </source>
</evidence>
<organism evidence="3 4">
    <name type="scientific">Venturia inaequalis</name>
    <name type="common">Apple scab fungus</name>
    <dbReference type="NCBI Taxonomy" id="5025"/>
    <lineage>
        <taxon>Eukaryota</taxon>
        <taxon>Fungi</taxon>
        <taxon>Dikarya</taxon>
        <taxon>Ascomycota</taxon>
        <taxon>Pezizomycotina</taxon>
        <taxon>Dothideomycetes</taxon>
        <taxon>Pleosporomycetidae</taxon>
        <taxon>Venturiales</taxon>
        <taxon>Venturiaceae</taxon>
        <taxon>Venturia</taxon>
    </lineage>
</organism>
<accession>A0A8H3YUJ1</accession>